<reference evidence="4 5" key="1">
    <citation type="submission" date="2023-10" db="EMBL/GenBank/DDBJ databases">
        <title>Development of a sustainable strategy for remediation of hydrocarbon-contaminated territories based on the waste exchange concept.</title>
        <authorList>
            <person name="Krivoruchko A."/>
        </authorList>
    </citation>
    <scope>NUCLEOTIDE SEQUENCE [LARGE SCALE GENOMIC DNA]</scope>
    <source>
        <strain evidence="4 5">IEGM 1236</strain>
    </source>
</reference>
<gene>
    <name evidence="4" type="ORF">R4198_05430</name>
</gene>
<name>A0ABU4EQW8_WILMA</name>
<dbReference type="Gene3D" id="1.10.357.10">
    <property type="entry name" value="Tetracycline Repressor, domain 2"/>
    <property type="match status" value="1"/>
</dbReference>
<dbReference type="RefSeq" id="WP_023954387.1">
    <property type="nucleotide sequence ID" value="NZ_CBCRXS010000001.1"/>
</dbReference>
<proteinExistence type="predicted"/>
<dbReference type="Proteomes" id="UP001185792">
    <property type="component" value="Unassembled WGS sequence"/>
</dbReference>
<evidence type="ECO:0000256" key="2">
    <source>
        <dbReference type="PROSITE-ProRule" id="PRU00335"/>
    </source>
</evidence>
<dbReference type="InterPro" id="IPR009057">
    <property type="entry name" value="Homeodomain-like_sf"/>
</dbReference>
<sequence>MTSGSTRNYGGASASARVEKRRSGLIDAALTEMAENRWRSATVASLCVQARLNKRYFYESFDDLDRLADAVIDSVAADVGGAAVAAYLATLDSPLEVQAKNTVSALVDVLGTDRRKALVLLGGVPTSAGQEDTRRAAIGGLTAILVDHARRIHDVELEQDSLAFTAPAFVIGGTAQTILSWVNGDLPVERDQLIDDIAAIWLSLGESASDMARSRLDARPGE</sequence>
<feature type="DNA-binding region" description="H-T-H motif" evidence="2">
    <location>
        <begin position="42"/>
        <end position="61"/>
    </location>
</feature>
<evidence type="ECO:0000313" key="4">
    <source>
        <dbReference type="EMBL" id="MDV7133131.1"/>
    </source>
</evidence>
<dbReference type="InterPro" id="IPR001647">
    <property type="entry name" value="HTH_TetR"/>
</dbReference>
<comment type="caution">
    <text evidence="4">The sequence shown here is derived from an EMBL/GenBank/DDBJ whole genome shotgun (WGS) entry which is preliminary data.</text>
</comment>
<evidence type="ECO:0000256" key="1">
    <source>
        <dbReference type="ARBA" id="ARBA00023125"/>
    </source>
</evidence>
<evidence type="ECO:0000259" key="3">
    <source>
        <dbReference type="PROSITE" id="PS50977"/>
    </source>
</evidence>
<protein>
    <submittedName>
        <fullName evidence="4">TetR/AcrR family transcriptional regulator</fullName>
    </submittedName>
</protein>
<keyword evidence="5" id="KW-1185">Reference proteome</keyword>
<feature type="domain" description="HTH tetR-type" evidence="3">
    <location>
        <begin position="19"/>
        <end position="79"/>
    </location>
</feature>
<dbReference type="EMBL" id="JAWLUM010000001">
    <property type="protein sequence ID" value="MDV7133131.1"/>
    <property type="molecule type" value="Genomic_DNA"/>
</dbReference>
<accession>A0ABU4EQW8</accession>
<organism evidence="4 5">
    <name type="scientific">Williamsia marianensis</name>
    <dbReference type="NCBI Taxonomy" id="85044"/>
    <lineage>
        <taxon>Bacteria</taxon>
        <taxon>Bacillati</taxon>
        <taxon>Actinomycetota</taxon>
        <taxon>Actinomycetes</taxon>
        <taxon>Mycobacteriales</taxon>
        <taxon>Nocardiaceae</taxon>
        <taxon>Williamsia</taxon>
    </lineage>
</organism>
<dbReference type="SUPFAM" id="SSF46689">
    <property type="entry name" value="Homeodomain-like"/>
    <property type="match status" value="1"/>
</dbReference>
<evidence type="ECO:0000313" key="5">
    <source>
        <dbReference type="Proteomes" id="UP001185792"/>
    </source>
</evidence>
<dbReference type="PROSITE" id="PS50977">
    <property type="entry name" value="HTH_TETR_2"/>
    <property type="match status" value="1"/>
</dbReference>
<keyword evidence="1 2" id="KW-0238">DNA-binding</keyword>